<sequence>MNGFNNLRLLYATFKCKLSVIISIIEWCGRIISLVGNQRSWRDIMLLGRAHFKRRRSIKTCGSATKANKGGTAAGEAILCRSQLELAVSFLVYQLVLVPRSYSHGFILIPLTQEEKAQALSIP</sequence>
<dbReference type="EMBL" id="CP144692">
    <property type="protein sequence ID" value="WVY96137.1"/>
    <property type="molecule type" value="Genomic_DNA"/>
</dbReference>
<proteinExistence type="predicted"/>
<gene>
    <name evidence="1" type="ORF">V8G54_028288</name>
</gene>
<dbReference type="AlphaFoldDB" id="A0AAQ3MRP5"/>
<accession>A0AAQ3MRP5</accession>
<reference evidence="1 2" key="1">
    <citation type="journal article" date="2023" name="Life. Sci Alliance">
        <title>Evolutionary insights into 3D genome organization and epigenetic landscape of Vigna mungo.</title>
        <authorList>
            <person name="Junaid A."/>
            <person name="Singh B."/>
            <person name="Bhatia S."/>
        </authorList>
    </citation>
    <scope>NUCLEOTIDE SEQUENCE [LARGE SCALE GENOMIC DNA]</scope>
    <source>
        <strain evidence="1">Urdbean</strain>
    </source>
</reference>
<protein>
    <submittedName>
        <fullName evidence="1">Uncharacterized protein</fullName>
    </submittedName>
</protein>
<evidence type="ECO:0000313" key="2">
    <source>
        <dbReference type="Proteomes" id="UP001374535"/>
    </source>
</evidence>
<name>A0AAQ3MRP5_VIGMU</name>
<evidence type="ECO:0000313" key="1">
    <source>
        <dbReference type="EMBL" id="WVY96137.1"/>
    </source>
</evidence>
<organism evidence="1 2">
    <name type="scientific">Vigna mungo</name>
    <name type="common">Black gram</name>
    <name type="synonym">Phaseolus mungo</name>
    <dbReference type="NCBI Taxonomy" id="3915"/>
    <lineage>
        <taxon>Eukaryota</taxon>
        <taxon>Viridiplantae</taxon>
        <taxon>Streptophyta</taxon>
        <taxon>Embryophyta</taxon>
        <taxon>Tracheophyta</taxon>
        <taxon>Spermatophyta</taxon>
        <taxon>Magnoliopsida</taxon>
        <taxon>eudicotyledons</taxon>
        <taxon>Gunneridae</taxon>
        <taxon>Pentapetalae</taxon>
        <taxon>rosids</taxon>
        <taxon>fabids</taxon>
        <taxon>Fabales</taxon>
        <taxon>Fabaceae</taxon>
        <taxon>Papilionoideae</taxon>
        <taxon>50 kb inversion clade</taxon>
        <taxon>NPAAA clade</taxon>
        <taxon>indigoferoid/millettioid clade</taxon>
        <taxon>Phaseoleae</taxon>
        <taxon>Vigna</taxon>
    </lineage>
</organism>
<dbReference type="Proteomes" id="UP001374535">
    <property type="component" value="Chromosome 9"/>
</dbReference>
<keyword evidence="2" id="KW-1185">Reference proteome</keyword>